<dbReference type="AlphaFoldDB" id="A0A915HRQ1"/>
<proteinExistence type="predicted"/>
<evidence type="ECO:0000313" key="1">
    <source>
        <dbReference type="Proteomes" id="UP000887565"/>
    </source>
</evidence>
<keyword evidence="1" id="KW-1185">Reference proteome</keyword>
<protein>
    <submittedName>
        <fullName evidence="2">Uncharacterized protein</fullName>
    </submittedName>
</protein>
<name>A0A915HRQ1_ROMCU</name>
<reference evidence="2" key="1">
    <citation type="submission" date="2022-11" db="UniProtKB">
        <authorList>
            <consortium name="WormBaseParasite"/>
        </authorList>
    </citation>
    <scope>IDENTIFICATION</scope>
</reference>
<dbReference type="WBParaSite" id="nRc.2.0.1.t04603-RA">
    <property type="protein sequence ID" value="nRc.2.0.1.t04603-RA"/>
    <property type="gene ID" value="nRc.2.0.1.g04603"/>
</dbReference>
<sequence length="40" mass="4422">MTSGRCSPRLQVSPAGLRVPCQTQSSMRIWTPLGPQDLEH</sequence>
<dbReference type="Proteomes" id="UP000887565">
    <property type="component" value="Unplaced"/>
</dbReference>
<organism evidence="1 2">
    <name type="scientific">Romanomermis culicivorax</name>
    <name type="common">Nematode worm</name>
    <dbReference type="NCBI Taxonomy" id="13658"/>
    <lineage>
        <taxon>Eukaryota</taxon>
        <taxon>Metazoa</taxon>
        <taxon>Ecdysozoa</taxon>
        <taxon>Nematoda</taxon>
        <taxon>Enoplea</taxon>
        <taxon>Dorylaimia</taxon>
        <taxon>Mermithida</taxon>
        <taxon>Mermithoidea</taxon>
        <taxon>Mermithidae</taxon>
        <taxon>Romanomermis</taxon>
    </lineage>
</organism>
<accession>A0A915HRQ1</accession>
<evidence type="ECO:0000313" key="2">
    <source>
        <dbReference type="WBParaSite" id="nRc.2.0.1.t04603-RA"/>
    </source>
</evidence>